<keyword evidence="4 7" id="KW-0812">Transmembrane</keyword>
<dbReference type="PANTHER" id="PTHR42703">
    <property type="entry name" value="NADH DEHYDROGENASE"/>
    <property type="match status" value="1"/>
</dbReference>
<keyword evidence="11" id="KW-1185">Reference proteome</keyword>
<evidence type="ECO:0000256" key="3">
    <source>
        <dbReference type="ARBA" id="ARBA00022475"/>
    </source>
</evidence>
<evidence type="ECO:0000256" key="2">
    <source>
        <dbReference type="ARBA" id="ARBA00005346"/>
    </source>
</evidence>
<keyword evidence="10" id="KW-0560">Oxidoreductase</keyword>
<evidence type="ECO:0000259" key="9">
    <source>
        <dbReference type="Pfam" id="PF00361"/>
    </source>
</evidence>
<dbReference type="GO" id="GO:0008137">
    <property type="term" value="F:NADH dehydrogenase (ubiquinone) activity"/>
    <property type="evidence" value="ECO:0007669"/>
    <property type="project" value="InterPro"/>
</dbReference>
<feature type="transmembrane region" description="Helical" evidence="8">
    <location>
        <begin position="416"/>
        <end position="433"/>
    </location>
</feature>
<evidence type="ECO:0000313" key="11">
    <source>
        <dbReference type="Proteomes" id="UP000027946"/>
    </source>
</evidence>
<feature type="transmembrane region" description="Helical" evidence="8">
    <location>
        <begin position="465"/>
        <end position="482"/>
    </location>
</feature>
<feature type="domain" description="NADH:quinone oxidoreductase/Mrp antiporter transmembrane" evidence="9">
    <location>
        <begin position="132"/>
        <end position="427"/>
    </location>
</feature>
<feature type="transmembrane region" description="Helical" evidence="8">
    <location>
        <begin position="112"/>
        <end position="131"/>
    </location>
</feature>
<dbReference type="InterPro" id="IPR003918">
    <property type="entry name" value="NADH_UbQ_OxRdtase"/>
</dbReference>
<dbReference type="Proteomes" id="UP000027946">
    <property type="component" value="Unassembled WGS sequence"/>
</dbReference>
<feature type="transmembrane region" description="Helical" evidence="8">
    <location>
        <begin position="378"/>
        <end position="396"/>
    </location>
</feature>
<comment type="subcellular location">
    <subcellularLocation>
        <location evidence="1">Cell membrane</location>
        <topology evidence="1">Multi-pass membrane protein</topology>
    </subcellularLocation>
    <subcellularLocation>
        <location evidence="7">Membrane</location>
        <topology evidence="7">Multi-pass membrane protein</topology>
    </subcellularLocation>
</comment>
<comment type="caution">
    <text evidence="10">The sequence shown here is derived from an EMBL/GenBank/DDBJ whole genome shotgun (WGS) entry which is preliminary data.</text>
</comment>
<feature type="transmembrane region" description="Helical" evidence="8">
    <location>
        <begin position="137"/>
        <end position="155"/>
    </location>
</feature>
<dbReference type="AlphaFoldDB" id="A0A069RBX5"/>
<feature type="transmembrane region" description="Helical" evidence="8">
    <location>
        <begin position="36"/>
        <end position="54"/>
    </location>
</feature>
<sequence length="493" mass="53371">MEYFKSFPMFIVLIPFMSSFLMPMVKGEKTAKAISFAVNFVCLTLAALTFYYVSVNGMFKYDMGHFKAPWGIEFKVGVFESAMACIFTLVAFLAAWHSILNVQKDIPAEKMPIYYLVFNVFNASICGMTFTNDIFNAYVFIEVSTLAACGMIVAKDRAQNINAAIKYLVYSSLGSGLILMGIAFIYSITGNLNMDFIGIEISKVYREYRGVAMAALGLLTIGIGIKGAMFPFHVWLADAHSSATDVTSAVISAVGLKGPAILLIKVFHTAFGAQIIRESGVLDIVIALGSAGMIMGSVFAVFQDNIKKMVAYSSIAQMGYVFFGVGLGNTLGFVISIVHMMGHALTKSAMFLSVGLITEKTNTYSIKGMSGIGRRMPLPLGVFALGALSMIGIPILPGFVSKWNLCMASIESKRTGLVAVVLISSILNCLYYIPVLTRGYFKCEAEFGNISSSCKSSLANSMQSVLLVVAMVTLGIFSGRIIELLTLDFSNII</sequence>
<dbReference type="EMBL" id="JJMM01000014">
    <property type="protein sequence ID" value="KDR94569.1"/>
    <property type="molecule type" value="Genomic_DNA"/>
</dbReference>
<feature type="transmembrane region" description="Helical" evidence="8">
    <location>
        <begin position="74"/>
        <end position="100"/>
    </location>
</feature>
<evidence type="ECO:0000256" key="8">
    <source>
        <dbReference type="SAM" id="Phobius"/>
    </source>
</evidence>
<dbReference type="PRINTS" id="PR01437">
    <property type="entry name" value="NUOXDRDTASE4"/>
</dbReference>
<evidence type="ECO:0000256" key="7">
    <source>
        <dbReference type="RuleBase" id="RU000320"/>
    </source>
</evidence>
<protein>
    <submittedName>
        <fullName evidence="10">NADH-quinone oxidoreductase subunit N</fullName>
        <ecNumber evidence="10">1.6.99.5</ecNumber>
    </submittedName>
</protein>
<dbReference type="InterPro" id="IPR050586">
    <property type="entry name" value="CPA3_Na-H_Antiporter_D"/>
</dbReference>
<feature type="transmembrane region" description="Helical" evidence="8">
    <location>
        <begin position="309"/>
        <end position="327"/>
    </location>
</feature>
<evidence type="ECO:0000256" key="1">
    <source>
        <dbReference type="ARBA" id="ARBA00004651"/>
    </source>
</evidence>
<feature type="transmembrane region" description="Helical" evidence="8">
    <location>
        <begin position="333"/>
        <end position="357"/>
    </location>
</feature>
<evidence type="ECO:0000256" key="6">
    <source>
        <dbReference type="ARBA" id="ARBA00023136"/>
    </source>
</evidence>
<dbReference type="PANTHER" id="PTHR42703:SF1">
    <property type="entry name" value="NA(+)_H(+) ANTIPORTER SUBUNIT D1"/>
    <property type="match status" value="1"/>
</dbReference>
<comment type="similarity">
    <text evidence="2">Belongs to the CPA3 antiporters (TC 2.A.63) subunit D family.</text>
</comment>
<dbReference type="InterPro" id="IPR001750">
    <property type="entry name" value="ND/Mrp_TM"/>
</dbReference>
<dbReference type="EC" id="1.6.99.5" evidence="10"/>
<accession>A0A069RBX5</accession>
<dbReference type="GO" id="GO:0005886">
    <property type="term" value="C:plasma membrane"/>
    <property type="evidence" value="ECO:0007669"/>
    <property type="project" value="UniProtKB-SubCell"/>
</dbReference>
<gene>
    <name evidence="10" type="primary">nuoN2</name>
    <name evidence="10" type="ORF">CLIT_14c00300</name>
</gene>
<dbReference type="RefSeq" id="WP_052636186.1">
    <property type="nucleotide sequence ID" value="NZ_FSRH01000016.1"/>
</dbReference>
<dbReference type="GO" id="GO:0016491">
    <property type="term" value="F:oxidoreductase activity"/>
    <property type="evidence" value="ECO:0007669"/>
    <property type="project" value="UniProtKB-KW"/>
</dbReference>
<name>A0A069RBX5_PEPLI</name>
<dbReference type="eggNOG" id="COG0651">
    <property type="taxonomic scope" value="Bacteria"/>
</dbReference>
<feature type="transmembrane region" description="Helical" evidence="8">
    <location>
        <begin position="284"/>
        <end position="302"/>
    </location>
</feature>
<proteinExistence type="inferred from homology"/>
<reference evidence="10 11" key="1">
    <citation type="submission" date="2014-03" db="EMBL/GenBank/DDBJ databases">
        <title>Genome sequence of Clostridium litorale W6, DSM 5388.</title>
        <authorList>
            <person name="Poehlein A."/>
            <person name="Jagirdar A."/>
            <person name="Khonsari B."/>
            <person name="Chibani C.M."/>
            <person name="Gutierrez Gutierrez D.A."/>
            <person name="Davydova E."/>
            <person name="Alghaithi H.S."/>
            <person name="Nair K.P."/>
            <person name="Dhamotharan K."/>
            <person name="Chandran L."/>
            <person name="G W."/>
            <person name="Daniel R."/>
        </authorList>
    </citation>
    <scope>NUCLEOTIDE SEQUENCE [LARGE SCALE GENOMIC DNA]</scope>
    <source>
        <strain evidence="10 11">W6</strain>
    </source>
</reference>
<keyword evidence="5 8" id="KW-1133">Transmembrane helix</keyword>
<keyword evidence="3" id="KW-1003">Cell membrane</keyword>
<organism evidence="10 11">
    <name type="scientific">Peptoclostridium litorale DSM 5388</name>
    <dbReference type="NCBI Taxonomy" id="1121324"/>
    <lineage>
        <taxon>Bacteria</taxon>
        <taxon>Bacillati</taxon>
        <taxon>Bacillota</taxon>
        <taxon>Clostridia</taxon>
        <taxon>Peptostreptococcales</taxon>
        <taxon>Peptoclostridiaceae</taxon>
        <taxon>Peptoclostridium</taxon>
    </lineage>
</organism>
<feature type="transmembrane region" description="Helical" evidence="8">
    <location>
        <begin position="246"/>
        <end position="264"/>
    </location>
</feature>
<feature type="transmembrane region" description="Helical" evidence="8">
    <location>
        <begin position="208"/>
        <end position="225"/>
    </location>
</feature>
<keyword evidence="6 8" id="KW-0472">Membrane</keyword>
<dbReference type="GO" id="GO:0042773">
    <property type="term" value="P:ATP synthesis coupled electron transport"/>
    <property type="evidence" value="ECO:0007669"/>
    <property type="project" value="InterPro"/>
</dbReference>
<dbReference type="STRING" id="1121324.CLIT_14c00300"/>
<evidence type="ECO:0000313" key="10">
    <source>
        <dbReference type="EMBL" id="KDR94569.1"/>
    </source>
</evidence>
<dbReference type="Pfam" id="PF00361">
    <property type="entry name" value="Proton_antipo_M"/>
    <property type="match status" value="1"/>
</dbReference>
<feature type="transmembrane region" description="Helical" evidence="8">
    <location>
        <begin position="167"/>
        <end position="188"/>
    </location>
</feature>
<feature type="transmembrane region" description="Helical" evidence="8">
    <location>
        <begin position="6"/>
        <end position="24"/>
    </location>
</feature>
<evidence type="ECO:0000256" key="4">
    <source>
        <dbReference type="ARBA" id="ARBA00022692"/>
    </source>
</evidence>
<evidence type="ECO:0000256" key="5">
    <source>
        <dbReference type="ARBA" id="ARBA00022989"/>
    </source>
</evidence>